<dbReference type="KEGG" id="dru:Desru_1096"/>
<dbReference type="InterPro" id="IPR056908">
    <property type="entry name" value="Gp80-like"/>
</dbReference>
<reference evidence="1 2" key="2">
    <citation type="journal article" date="2012" name="Stand. Genomic Sci.">
        <title>Complete genome sequence of the sulfate-reducing firmicute Desulfotomaculum ruminis type strain (DL(T)).</title>
        <authorList>
            <person name="Spring S."/>
            <person name="Visser M."/>
            <person name="Lu M."/>
            <person name="Copeland A."/>
            <person name="Lapidus A."/>
            <person name="Lucas S."/>
            <person name="Cheng J.F."/>
            <person name="Han C."/>
            <person name="Tapia R."/>
            <person name="Goodwin L.A."/>
            <person name="Pitluck S."/>
            <person name="Ivanova N."/>
            <person name="Land M."/>
            <person name="Hauser L."/>
            <person name="Larimer F."/>
            <person name="Rohde M."/>
            <person name="Goker M."/>
            <person name="Detter J.C."/>
            <person name="Kyrpides N.C."/>
            <person name="Woyke T."/>
            <person name="Schaap P.J."/>
            <person name="Plugge C.M."/>
            <person name="Muyzer G."/>
            <person name="Kuever J."/>
            <person name="Pereira I.A."/>
            <person name="Parshina S.N."/>
            <person name="Bernier-Latmani R."/>
            <person name="Stams A.J."/>
            <person name="Klenk H.P."/>
        </authorList>
    </citation>
    <scope>NUCLEOTIDE SEQUENCE [LARGE SCALE GENOMIC DNA]</scope>
    <source>
        <strain evidence="2">ATCC 23193 / DSM 2154 / NCIB 8452 / DL</strain>
    </source>
</reference>
<dbReference type="eggNOG" id="COG3405">
    <property type="taxonomic scope" value="Bacteria"/>
</dbReference>
<dbReference type="OrthoDB" id="6171543at2"/>
<reference evidence="2" key="1">
    <citation type="submission" date="2011-05" db="EMBL/GenBank/DDBJ databases">
        <title>Complete sequence of Desulfotomaculum ruminis DSM 2154.</title>
        <authorList>
            <person name="Lucas S."/>
            <person name="Copeland A."/>
            <person name="Lapidus A."/>
            <person name="Cheng J.-F."/>
            <person name="Goodwin L."/>
            <person name="Pitluck S."/>
            <person name="Lu M."/>
            <person name="Detter J.C."/>
            <person name="Han C."/>
            <person name="Tapia R."/>
            <person name="Land M."/>
            <person name="Hauser L."/>
            <person name="Kyrpides N."/>
            <person name="Ivanova N."/>
            <person name="Mikhailova N."/>
            <person name="Pagani I."/>
            <person name="Stams A.J.M."/>
            <person name="Plugge C.M."/>
            <person name="Muyzer G."/>
            <person name="Kuever J."/>
            <person name="Parshina S.N."/>
            <person name="Ivanova A.E."/>
            <person name="Nazina T.N."/>
            <person name="Brambilla E."/>
            <person name="Spring S."/>
            <person name="Klenk H.-P."/>
            <person name="Woyke T."/>
        </authorList>
    </citation>
    <scope>NUCLEOTIDE SEQUENCE [LARGE SCALE GENOMIC DNA]</scope>
    <source>
        <strain evidence="2">ATCC 23193 / DSM 2154 / NCIB 8452 / DL</strain>
    </source>
</reference>
<dbReference type="AlphaFoldDB" id="F6DM29"/>
<keyword evidence="2" id="KW-1185">Reference proteome</keyword>
<accession>F6DM29</accession>
<dbReference type="RefSeq" id="WP_013841142.1">
    <property type="nucleotide sequence ID" value="NC_015589.1"/>
</dbReference>
<proteinExistence type="predicted"/>
<organism evidence="1 2">
    <name type="scientific">Desulforamulus ruminis (strain ATCC 23193 / DSM 2154 / NCIMB 8452 / DL)</name>
    <name type="common">Desulfotomaculum ruminis</name>
    <dbReference type="NCBI Taxonomy" id="696281"/>
    <lineage>
        <taxon>Bacteria</taxon>
        <taxon>Bacillati</taxon>
        <taxon>Bacillota</taxon>
        <taxon>Clostridia</taxon>
        <taxon>Eubacteriales</taxon>
        <taxon>Peptococcaceae</taxon>
        <taxon>Desulforamulus</taxon>
    </lineage>
</organism>
<evidence type="ECO:0000313" key="1">
    <source>
        <dbReference type="EMBL" id="AEG59371.1"/>
    </source>
</evidence>
<name>F6DM29_DESRL</name>
<gene>
    <name evidence="1" type="ordered locus">Desru_1096</name>
</gene>
<dbReference type="STRING" id="696281.Desru_1096"/>
<dbReference type="Proteomes" id="UP000009234">
    <property type="component" value="Chromosome"/>
</dbReference>
<protein>
    <submittedName>
        <fullName evidence="1">Uncharacterized protein</fullName>
    </submittedName>
</protein>
<sequence>MAKMSNYLENALINCTLRGIPYTPPSVIYAALFISDPTDADTGTEVSGGGYTRKPVTFDTPDNGAAVNNADLAFPVATGNWGTVTHIGLYDAETDGNLLFYGDLNTPRAINIDNQLIILEGGLMVTLD</sequence>
<dbReference type="Pfam" id="PF23140">
    <property type="entry name" value="Gp80"/>
    <property type="match status" value="1"/>
</dbReference>
<evidence type="ECO:0000313" key="2">
    <source>
        <dbReference type="Proteomes" id="UP000009234"/>
    </source>
</evidence>
<dbReference type="EMBL" id="CP002780">
    <property type="protein sequence ID" value="AEG59371.1"/>
    <property type="molecule type" value="Genomic_DNA"/>
</dbReference>
<dbReference type="HOGENOM" id="CLU_153639_0_0_9"/>